<dbReference type="EMBL" id="KZ678378">
    <property type="protein sequence ID" value="PSS02261.1"/>
    <property type="molecule type" value="Genomic_DNA"/>
</dbReference>
<dbReference type="AlphaFoldDB" id="A0A2T3AL00"/>
<organism evidence="2 3">
    <name type="scientific">Coniella lustricola</name>
    <dbReference type="NCBI Taxonomy" id="2025994"/>
    <lineage>
        <taxon>Eukaryota</taxon>
        <taxon>Fungi</taxon>
        <taxon>Dikarya</taxon>
        <taxon>Ascomycota</taxon>
        <taxon>Pezizomycotina</taxon>
        <taxon>Sordariomycetes</taxon>
        <taxon>Sordariomycetidae</taxon>
        <taxon>Diaporthales</taxon>
        <taxon>Schizoparmaceae</taxon>
        <taxon>Coniella</taxon>
    </lineage>
</organism>
<feature type="region of interest" description="Disordered" evidence="1">
    <location>
        <begin position="1"/>
        <end position="35"/>
    </location>
</feature>
<name>A0A2T3AL00_9PEZI</name>
<dbReference type="PANTHER" id="PTHR37848:SF1">
    <property type="entry name" value="SUN DOMAIN-CONTAINING PROTEIN"/>
    <property type="match status" value="1"/>
</dbReference>
<protein>
    <submittedName>
        <fullName evidence="2">Uncharacterized protein</fullName>
    </submittedName>
</protein>
<evidence type="ECO:0000313" key="2">
    <source>
        <dbReference type="EMBL" id="PSS02261.1"/>
    </source>
</evidence>
<dbReference type="OrthoDB" id="203796at2759"/>
<reference evidence="2 3" key="1">
    <citation type="journal article" date="2018" name="Mycol. Prog.">
        <title>Coniella lustricola, a new species from submerged detritus.</title>
        <authorList>
            <person name="Raudabaugh D.B."/>
            <person name="Iturriaga T."/>
            <person name="Carver A."/>
            <person name="Mondo S."/>
            <person name="Pangilinan J."/>
            <person name="Lipzen A."/>
            <person name="He G."/>
            <person name="Amirebrahimi M."/>
            <person name="Grigoriev I.V."/>
            <person name="Miller A.N."/>
        </authorList>
    </citation>
    <scope>NUCLEOTIDE SEQUENCE [LARGE SCALE GENOMIC DNA]</scope>
    <source>
        <strain evidence="2 3">B22-T-1</strain>
    </source>
</reference>
<evidence type="ECO:0000256" key="1">
    <source>
        <dbReference type="SAM" id="MobiDB-lite"/>
    </source>
</evidence>
<dbReference type="PANTHER" id="PTHR37848">
    <property type="entry name" value="EXPRESSED PROTEIN"/>
    <property type="match status" value="1"/>
</dbReference>
<gene>
    <name evidence="2" type="ORF">BD289DRAFT_334938</name>
</gene>
<feature type="compositionally biased region" description="Pro residues" evidence="1">
    <location>
        <begin position="1"/>
        <end position="11"/>
    </location>
</feature>
<evidence type="ECO:0000313" key="3">
    <source>
        <dbReference type="Proteomes" id="UP000241462"/>
    </source>
</evidence>
<sequence length="304" mass="33755">AVTSATPPPYSGPSSTIQLVRPPTQPSMASPKLQRHQGLPPLNYGLYSPPLFELSSDCTTLKSTAPYLSTSVAALVNLVRAQSNVPPKLQMHITGGRGHRHDFALKINFIHLLVPDESTKARMDYIRTVAAGETALRGGFKPSIKPDLGDTAGLEDWARRFVEDASPVKAFVLERTVVNMDTDWLEGQVRSLIASMGYKGTVHIKFPITHAKVIVQNPDRVNKFFTGLTTLFTGKSTYEVVKAVWPFASSRRDESGLASGQQRVCAVQSEEQWWREWAQPLRYAIASRRHGWVTVEDKLEVIME</sequence>
<dbReference type="InParanoid" id="A0A2T3AL00"/>
<accession>A0A2T3AL00</accession>
<feature type="non-terminal residue" evidence="2">
    <location>
        <position position="1"/>
    </location>
</feature>
<proteinExistence type="predicted"/>
<feature type="non-terminal residue" evidence="2">
    <location>
        <position position="304"/>
    </location>
</feature>
<dbReference type="Proteomes" id="UP000241462">
    <property type="component" value="Unassembled WGS sequence"/>
</dbReference>
<keyword evidence="3" id="KW-1185">Reference proteome</keyword>